<reference evidence="1 2" key="1">
    <citation type="submission" date="2016-05" db="EMBL/GenBank/DDBJ databases">
        <title>Bacillus thuringiensis and Bacillus weihenstephanensis as novel biocontrol agents of wilt causing Verticillium species.</title>
        <authorList>
            <person name="Hollensteiner J."/>
            <person name="Wemheuer F."/>
            <person name="Harting R."/>
            <person name="Kolarzyk A."/>
            <person name="Diaz-Valerio S."/>
            <person name="Poehlein A."/>
            <person name="Brzuszkiewicz E."/>
            <person name="Nesemann K."/>
            <person name="Braus-Stromeyer S."/>
            <person name="Braus G."/>
            <person name="Daniel R."/>
            <person name="Liesegang H."/>
        </authorList>
    </citation>
    <scope>NUCLEOTIDE SEQUENCE [LARGE SCALE GENOMIC DNA]</scope>
    <source>
        <strain evidence="1 2">GOE11</strain>
    </source>
</reference>
<dbReference type="EMBL" id="LXLX01000042">
    <property type="protein sequence ID" value="OFD90559.1"/>
    <property type="molecule type" value="Genomic_DNA"/>
</dbReference>
<accession>A0A1E8BLT2</accession>
<proteinExistence type="predicted"/>
<evidence type="ECO:0000313" key="1">
    <source>
        <dbReference type="EMBL" id="OFD90559.1"/>
    </source>
</evidence>
<sequence length="290" mass="33051">MIGTTDYSHQSLSDMFIDLEKWIKGITETQQLLHTTIDDLSQNGHWSQCDFDFRSLCGYTIKFFDTAINDLKEVMDGIYTEIKEYHIKILFSLAKKAHEIYDHAKKVWSEYSNKAYGDPIFKKIESLDYEICNMTGDMFDINNLAHRLGDFIGRKVNGMGNEAKVTNIFKAPVNGGIQQNFDNSIGIQNIGSNTTELERLKDVMLDIKELLKDVPKENREEIEDSIIDLEEVIQNNDAKKSKLRAFGGAIIDGLKKLFTVQAIESVEKISTKLPQVIENFEKALHKIIGS</sequence>
<gene>
    <name evidence="1" type="ORF">BWGOE11_34230</name>
</gene>
<name>A0A1E8BLT2_BACMY</name>
<organism evidence="1 2">
    <name type="scientific">Bacillus mycoides</name>
    <dbReference type="NCBI Taxonomy" id="1405"/>
    <lineage>
        <taxon>Bacteria</taxon>
        <taxon>Bacillati</taxon>
        <taxon>Bacillota</taxon>
        <taxon>Bacilli</taxon>
        <taxon>Bacillales</taxon>
        <taxon>Bacillaceae</taxon>
        <taxon>Bacillus</taxon>
        <taxon>Bacillus cereus group</taxon>
    </lineage>
</organism>
<evidence type="ECO:0000313" key="2">
    <source>
        <dbReference type="Proteomes" id="UP000175835"/>
    </source>
</evidence>
<comment type="caution">
    <text evidence="1">The sequence shown here is derived from an EMBL/GenBank/DDBJ whole genome shotgun (WGS) entry which is preliminary data.</text>
</comment>
<dbReference type="AlphaFoldDB" id="A0A1E8BLT2"/>
<dbReference type="Proteomes" id="UP000175835">
    <property type="component" value="Unassembled WGS sequence"/>
</dbReference>
<protein>
    <submittedName>
        <fullName evidence="1">Uncharacterized protein</fullName>
    </submittedName>
</protein>